<dbReference type="PROSITE" id="PS50878">
    <property type="entry name" value="RT_POL"/>
    <property type="match status" value="1"/>
</dbReference>
<dbReference type="Pfam" id="PF00078">
    <property type="entry name" value="RVT_1"/>
    <property type="match status" value="1"/>
</dbReference>
<accession>A0A6H5I4B2</accession>
<dbReference type="SUPFAM" id="SSF56672">
    <property type="entry name" value="DNA/RNA polymerases"/>
    <property type="match status" value="1"/>
</dbReference>
<evidence type="ECO:0000313" key="4">
    <source>
        <dbReference type="Proteomes" id="UP000479190"/>
    </source>
</evidence>
<keyword evidence="4" id="KW-1185">Reference proteome</keyword>
<dbReference type="Proteomes" id="UP000479190">
    <property type="component" value="Unassembled WGS sequence"/>
</dbReference>
<dbReference type="InterPro" id="IPR043502">
    <property type="entry name" value="DNA/RNA_pol_sf"/>
</dbReference>
<evidence type="ECO:0000313" key="3">
    <source>
        <dbReference type="EMBL" id="CAB0029825.1"/>
    </source>
</evidence>
<dbReference type="CDD" id="cd01650">
    <property type="entry name" value="RT_nLTR_like"/>
    <property type="match status" value="1"/>
</dbReference>
<dbReference type="GO" id="GO:0071897">
    <property type="term" value="P:DNA biosynthetic process"/>
    <property type="evidence" value="ECO:0007669"/>
    <property type="project" value="UniProtKB-ARBA"/>
</dbReference>
<gene>
    <name evidence="3" type="ORF">TBRA_LOCUS1849</name>
</gene>
<name>A0A6H5I4B2_9HYME</name>
<dbReference type="AlphaFoldDB" id="A0A6H5I4B2"/>
<sequence length="603" mass="66152">MSSSIFGHQTYERANILIFTIPKCVMCNSRKIDFLIAFGMTAPSTLQISRQRVDPLHVQDRASLKLRVNTTTIAIYNTLDVLAPLRNVPIKSKARPWVTPELRSAICSRNRPYRRARRNPTVSHIAAYRKSRSAGRNILDSAKNRFLSSKINTARDSSACWRALRGLGLSCDAKPSSLLLFLPDELNNHYASVSRGAMPLSEKMVNCAASLPVADTIPTFTLHQVTEIEVLHSINSLCSKGTGIDNIPASILKLASTSVITELTAVVNKSIELSCFPSSWKRAVITPLSKTNTPSSPSDTRPIAQLPEMAKILERIVHHQLLFHLTSHGLLNAHQFGFRPGHSTQTAVLDLTESIRRAIDKRKVSMVVSFDFSKAFDTISHCRLIEKLRLIGCSAPTLGWFASYLTGRSQTIHLSDGSWSSFVATTAGVPQGSVLRPLLFLVFINDLSPRLSSSQHMIYADDTQIFCSGLPASPQALLDNANNDVSAIAAWADENGIRLNTGKTNAMLCAIQTSEKIHEASAPARSSLHPEFNQPRSIAGNQRRHQASDIAGSQRLQAARTQTHLLVSSCRLTHPTRLLAGTPMRHANTHVSHGADPQSHVIT</sequence>
<feature type="region of interest" description="Disordered" evidence="1">
    <location>
        <begin position="521"/>
        <end position="553"/>
    </location>
</feature>
<feature type="domain" description="Reverse transcriptase" evidence="2">
    <location>
        <begin position="269"/>
        <end position="522"/>
    </location>
</feature>
<evidence type="ECO:0000259" key="2">
    <source>
        <dbReference type="PROSITE" id="PS50878"/>
    </source>
</evidence>
<organism evidence="3 4">
    <name type="scientific">Trichogramma brassicae</name>
    <dbReference type="NCBI Taxonomy" id="86971"/>
    <lineage>
        <taxon>Eukaryota</taxon>
        <taxon>Metazoa</taxon>
        <taxon>Ecdysozoa</taxon>
        <taxon>Arthropoda</taxon>
        <taxon>Hexapoda</taxon>
        <taxon>Insecta</taxon>
        <taxon>Pterygota</taxon>
        <taxon>Neoptera</taxon>
        <taxon>Endopterygota</taxon>
        <taxon>Hymenoptera</taxon>
        <taxon>Apocrita</taxon>
        <taxon>Proctotrupomorpha</taxon>
        <taxon>Chalcidoidea</taxon>
        <taxon>Trichogrammatidae</taxon>
        <taxon>Trichogramma</taxon>
    </lineage>
</organism>
<dbReference type="PANTHER" id="PTHR33332">
    <property type="entry name" value="REVERSE TRANSCRIPTASE DOMAIN-CONTAINING PROTEIN"/>
    <property type="match status" value="1"/>
</dbReference>
<proteinExistence type="predicted"/>
<dbReference type="InterPro" id="IPR000477">
    <property type="entry name" value="RT_dom"/>
</dbReference>
<reference evidence="3 4" key="1">
    <citation type="submission" date="2020-02" db="EMBL/GenBank/DDBJ databases">
        <authorList>
            <person name="Ferguson B K."/>
        </authorList>
    </citation>
    <scope>NUCLEOTIDE SEQUENCE [LARGE SCALE GENOMIC DNA]</scope>
</reference>
<evidence type="ECO:0000256" key="1">
    <source>
        <dbReference type="SAM" id="MobiDB-lite"/>
    </source>
</evidence>
<dbReference type="EMBL" id="CADCXV010000358">
    <property type="protein sequence ID" value="CAB0029825.1"/>
    <property type="molecule type" value="Genomic_DNA"/>
</dbReference>
<protein>
    <recommendedName>
        <fullName evidence="2">Reverse transcriptase domain-containing protein</fullName>
    </recommendedName>
</protein>
<dbReference type="OrthoDB" id="5953030at2759"/>